<keyword evidence="5" id="KW-1185">Reference proteome</keyword>
<reference evidence="5" key="1">
    <citation type="journal article" date="2006" name="PLoS Biol.">
        <title>Macronuclear genome sequence of the ciliate Tetrahymena thermophila, a model eukaryote.</title>
        <authorList>
            <person name="Eisen J.A."/>
            <person name="Coyne R.S."/>
            <person name="Wu M."/>
            <person name="Wu D."/>
            <person name="Thiagarajan M."/>
            <person name="Wortman J.R."/>
            <person name="Badger J.H."/>
            <person name="Ren Q."/>
            <person name="Amedeo P."/>
            <person name="Jones K.M."/>
            <person name="Tallon L.J."/>
            <person name="Delcher A.L."/>
            <person name="Salzberg S.L."/>
            <person name="Silva J.C."/>
            <person name="Haas B.J."/>
            <person name="Majoros W.H."/>
            <person name="Farzad M."/>
            <person name="Carlton J.M."/>
            <person name="Smith R.K. Jr."/>
            <person name="Garg J."/>
            <person name="Pearlman R.E."/>
            <person name="Karrer K.M."/>
            <person name="Sun L."/>
            <person name="Manning G."/>
            <person name="Elde N.C."/>
            <person name="Turkewitz A.P."/>
            <person name="Asai D.J."/>
            <person name="Wilkes D.E."/>
            <person name="Wang Y."/>
            <person name="Cai H."/>
            <person name="Collins K."/>
            <person name="Stewart B.A."/>
            <person name="Lee S.R."/>
            <person name="Wilamowska K."/>
            <person name="Weinberg Z."/>
            <person name="Ruzzo W.L."/>
            <person name="Wloga D."/>
            <person name="Gaertig J."/>
            <person name="Frankel J."/>
            <person name="Tsao C.-C."/>
            <person name="Gorovsky M.A."/>
            <person name="Keeling P.J."/>
            <person name="Waller R.F."/>
            <person name="Patron N.J."/>
            <person name="Cherry J.M."/>
            <person name="Stover N.A."/>
            <person name="Krieger C.J."/>
            <person name="del Toro C."/>
            <person name="Ryder H.F."/>
            <person name="Williamson S.C."/>
            <person name="Barbeau R.A."/>
            <person name="Hamilton E.P."/>
            <person name="Orias E."/>
        </authorList>
    </citation>
    <scope>NUCLEOTIDE SEQUENCE [LARGE SCALE GENOMIC DNA]</scope>
    <source>
        <strain evidence="5">SB210</strain>
    </source>
</reference>
<evidence type="ECO:0000313" key="4">
    <source>
        <dbReference type="EMBL" id="EAR92568.1"/>
    </source>
</evidence>
<dbReference type="STRING" id="312017.Q236D2"/>
<dbReference type="InterPro" id="IPR023696">
    <property type="entry name" value="Ureohydrolase_dom_sf"/>
</dbReference>
<dbReference type="KEGG" id="tet:TTHERM_00091610"/>
<dbReference type="GO" id="GO:0033389">
    <property type="term" value="P:putrescine biosynthetic process from arginine, via agmatine"/>
    <property type="evidence" value="ECO:0007669"/>
    <property type="project" value="TreeGrafter"/>
</dbReference>
<evidence type="ECO:0000256" key="3">
    <source>
        <dbReference type="PROSITE-ProRule" id="PRU00742"/>
    </source>
</evidence>
<dbReference type="GeneID" id="7841667"/>
<keyword evidence="1" id="KW-0479">Metal-binding</keyword>
<dbReference type="OrthoDB" id="288726at2759"/>
<dbReference type="GO" id="GO:0008783">
    <property type="term" value="F:agmatinase activity"/>
    <property type="evidence" value="ECO:0007669"/>
    <property type="project" value="TreeGrafter"/>
</dbReference>
<dbReference type="OMA" id="YMKDISN"/>
<dbReference type="PROSITE" id="PS51409">
    <property type="entry name" value="ARGINASE_2"/>
    <property type="match status" value="1"/>
</dbReference>
<evidence type="ECO:0000256" key="1">
    <source>
        <dbReference type="ARBA" id="ARBA00022723"/>
    </source>
</evidence>
<keyword evidence="2" id="KW-0378">Hydrolase</keyword>
<dbReference type="Pfam" id="PF00491">
    <property type="entry name" value="Arginase"/>
    <property type="match status" value="1"/>
</dbReference>
<sequence length="332" mass="37165">MIDKEQSLSSKNFIGDLIEEGLHGQISLIGFPYSIGAGRDNIYKGQENGPDCLRRFLSKLGPVVNPEYEISIENITISDYGNIQVNNNSNHEELIQKLQTKVKSVLNKKNIPIVIGGSKDCGYAAASPILQLEGKSAVINISGHVDVNLPYDGDKLSVTCTVRKIIDDNITHIQNKASKIFFFATQNQLVTNQQFQYVESMKDYVQMFPLNTIRRHQTQASKSMQEPYTQACQKFLELLNSLNDFQNIHISFSLESIHSSYCLGVSRMSTVGGLTGEEAIEIAFQAGLCKQVKGIDFTDFNPSNEDFRTGQLLGNLIYYFTMGYALRLKHQI</sequence>
<proteinExistence type="inferred from homology"/>
<evidence type="ECO:0000256" key="2">
    <source>
        <dbReference type="ARBA" id="ARBA00022801"/>
    </source>
</evidence>
<organism evidence="4 5">
    <name type="scientific">Tetrahymena thermophila (strain SB210)</name>
    <dbReference type="NCBI Taxonomy" id="312017"/>
    <lineage>
        <taxon>Eukaryota</taxon>
        <taxon>Sar</taxon>
        <taxon>Alveolata</taxon>
        <taxon>Ciliophora</taxon>
        <taxon>Intramacronucleata</taxon>
        <taxon>Oligohymenophorea</taxon>
        <taxon>Hymenostomatida</taxon>
        <taxon>Tetrahymenina</taxon>
        <taxon>Tetrahymenidae</taxon>
        <taxon>Tetrahymena</taxon>
    </lineage>
</organism>
<dbReference type="AlphaFoldDB" id="Q236D2"/>
<dbReference type="eggNOG" id="ENOG502SN13">
    <property type="taxonomic scope" value="Eukaryota"/>
</dbReference>
<dbReference type="HOGENOM" id="CLU_935256_0_0_1"/>
<dbReference type="PANTHER" id="PTHR11358">
    <property type="entry name" value="ARGINASE/AGMATINASE"/>
    <property type="match status" value="1"/>
</dbReference>
<dbReference type="GO" id="GO:0046872">
    <property type="term" value="F:metal ion binding"/>
    <property type="evidence" value="ECO:0007669"/>
    <property type="project" value="UniProtKB-KW"/>
</dbReference>
<dbReference type="Gene3D" id="3.40.800.10">
    <property type="entry name" value="Ureohydrolase domain"/>
    <property type="match status" value="1"/>
</dbReference>
<name>Q236D2_TETTS</name>
<comment type="similarity">
    <text evidence="3">Belongs to the arginase family.</text>
</comment>
<dbReference type="InterPro" id="IPR006035">
    <property type="entry name" value="Ureohydrolase"/>
</dbReference>
<dbReference type="PIRSF" id="PIRSF036979">
    <property type="entry name" value="Arginase"/>
    <property type="match status" value="1"/>
</dbReference>
<dbReference type="SUPFAM" id="SSF52768">
    <property type="entry name" value="Arginase/deacetylase"/>
    <property type="match status" value="1"/>
</dbReference>
<protein>
    <submittedName>
        <fullName evidence="4">Arginase</fullName>
    </submittedName>
</protein>
<dbReference type="InParanoid" id="Q236D2"/>
<dbReference type="EMBL" id="GG662749">
    <property type="protein sequence ID" value="EAR92568.1"/>
    <property type="molecule type" value="Genomic_DNA"/>
</dbReference>
<dbReference type="Proteomes" id="UP000009168">
    <property type="component" value="Unassembled WGS sequence"/>
</dbReference>
<dbReference type="PANTHER" id="PTHR11358:SF26">
    <property type="entry name" value="GUANIDINO ACID HYDROLASE, MITOCHONDRIAL"/>
    <property type="match status" value="1"/>
</dbReference>
<accession>Q236D2</accession>
<gene>
    <name evidence="4" type="ORF">TTHERM_00091610</name>
</gene>
<evidence type="ECO:0000313" key="5">
    <source>
        <dbReference type="Proteomes" id="UP000009168"/>
    </source>
</evidence>
<dbReference type="RefSeq" id="XP_001012813.1">
    <property type="nucleotide sequence ID" value="XM_001012813.1"/>
</dbReference>